<dbReference type="Pfam" id="PF13730">
    <property type="entry name" value="HTH_36"/>
    <property type="match status" value="1"/>
</dbReference>
<evidence type="ECO:0000313" key="2">
    <source>
        <dbReference type="EMBL" id="MCE3363716.1"/>
    </source>
</evidence>
<dbReference type="InterPro" id="IPR011741">
    <property type="entry name" value="Phg_2220_C"/>
</dbReference>
<dbReference type="Pfam" id="PF09524">
    <property type="entry name" value="Phg_2220_C"/>
    <property type="match status" value="1"/>
</dbReference>
<dbReference type="Proteomes" id="UP001200271">
    <property type="component" value="Unassembled WGS sequence"/>
</dbReference>
<accession>A0AAW4YCC2</accession>
<dbReference type="AlphaFoldDB" id="A0AAW4YCC2"/>
<organism evidence="2 3">
    <name type="scientific">Staphylococcus aureus</name>
    <dbReference type="NCBI Taxonomy" id="1280"/>
    <lineage>
        <taxon>Bacteria</taxon>
        <taxon>Bacillati</taxon>
        <taxon>Bacillota</taxon>
        <taxon>Bacilli</taxon>
        <taxon>Bacillales</taxon>
        <taxon>Staphylococcaceae</taxon>
        <taxon>Staphylococcus</taxon>
    </lineage>
</organism>
<comment type="caution">
    <text evidence="2">The sequence shown here is derived from an EMBL/GenBank/DDBJ whole genome shotgun (WGS) entry which is preliminary data.</text>
</comment>
<protein>
    <submittedName>
        <fullName evidence="2">Conserved phage C-terminal domain-containing protein</fullName>
    </submittedName>
</protein>
<gene>
    <name evidence="2" type="ORF">LB359_15770</name>
</gene>
<feature type="non-terminal residue" evidence="2">
    <location>
        <position position="1"/>
    </location>
</feature>
<reference evidence="2" key="1">
    <citation type="journal article" date="2021" name="Front Med (Lausanne)">
        <title>The Prevalence and Determinants of Fusidic Acid Resistance Among Methicillin-Resistant Staphylococcus aureus Clinical Isolates in China.</title>
        <authorList>
            <person name="Zhao H."/>
            <person name="Wang X."/>
            <person name="Wang B."/>
            <person name="Xu Y."/>
            <person name="Rao L."/>
            <person name="Wan B."/>
            <person name="Guo Y."/>
            <person name="Wu X."/>
            <person name="Yu J."/>
            <person name="Chen L."/>
            <person name="Li M."/>
            <person name="Yu F."/>
        </authorList>
    </citation>
    <scope>NUCLEOTIDE SEQUENCE</scope>
    <source>
        <strain evidence="2">NC-4</strain>
    </source>
</reference>
<dbReference type="EMBL" id="JAIUEN010000276">
    <property type="protein sequence ID" value="MCE3363716.1"/>
    <property type="molecule type" value="Genomic_DNA"/>
</dbReference>
<evidence type="ECO:0000259" key="1">
    <source>
        <dbReference type="Pfam" id="PF09524"/>
    </source>
</evidence>
<sequence length="234" mass="26868">RLTDSEKLLFAEITSLSNKYGYCTASNGYFATLYSVVKETISRRISNLTKFGYLKIEIIKEGNEVKQRKMYPLTQTSIPIDVKINTPIDNSVNTPIDANVKENNTSINNTSNNNINRIDILSGNPTRIPYKEIIDYLNEKTGKKFSHKSKVNQKLIQARFNEDNSKEDFFTVIDNMTAQWKGNPKMDEYLRPKTLFSGNFDNYKNQTAKINNESNQYVDAFQRASQSSIENLPF</sequence>
<reference evidence="2" key="2">
    <citation type="submission" date="2023-08" db="EMBL/GenBank/DDBJ databases">
        <authorList>
            <person name="Zhao H."/>
            <person name="Wang X."/>
        </authorList>
    </citation>
    <scope>NUCLEOTIDE SEQUENCE</scope>
    <source>
        <strain evidence="2">NC-4</strain>
    </source>
</reference>
<name>A0AAW4YCC2_STAAU</name>
<evidence type="ECO:0000313" key="3">
    <source>
        <dbReference type="Proteomes" id="UP001200271"/>
    </source>
</evidence>
<feature type="domain" description="Phage conserved hypothetical protein C-terminal" evidence="1">
    <location>
        <begin position="133"/>
        <end position="203"/>
    </location>
</feature>
<proteinExistence type="predicted"/>
<dbReference type="NCBIfam" id="TIGR02220">
    <property type="entry name" value="phg_TIGR02220"/>
    <property type="match status" value="1"/>
</dbReference>